<dbReference type="Pfam" id="PF03358">
    <property type="entry name" value="FMN_red"/>
    <property type="match status" value="1"/>
</dbReference>
<evidence type="ECO:0000313" key="4">
    <source>
        <dbReference type="EMBL" id="AFV10713.1"/>
    </source>
</evidence>
<sequence length="182" mass="19690">MKVVGIVGSPRRGSNTEILVEQVLAGAAAAGAETQIFRLNDLNIRGCQACNYCKEHDGCRQKDDMTQIYDALFAADGIVIGSPIYMGYFTAQTKLFMDRLFAFFRPGVGSSLPKGKKGVVVYCQGGGDDRKFVEALARRLAGVMGLELKGVVGGNGMNELGVVRENKELMDRAFRLGEELVS</sequence>
<feature type="domain" description="NADPH-dependent FMN reductase-like" evidence="3">
    <location>
        <begin position="1"/>
        <end position="128"/>
    </location>
</feature>
<evidence type="ECO:0000256" key="2">
    <source>
        <dbReference type="ARBA" id="ARBA00022643"/>
    </source>
</evidence>
<dbReference type="InterPro" id="IPR051796">
    <property type="entry name" value="ISF_SsuE-like"/>
</dbReference>
<keyword evidence="5" id="KW-1185">Reference proteome</keyword>
<evidence type="ECO:0000256" key="1">
    <source>
        <dbReference type="ARBA" id="ARBA00022630"/>
    </source>
</evidence>
<dbReference type="Gene3D" id="3.40.50.360">
    <property type="match status" value="1"/>
</dbReference>
<dbReference type="KEGG" id="tpz:Tph_c04710"/>
<organism evidence="4 5">
    <name type="scientific">Thermacetogenium phaeum (strain ATCC BAA-254 / DSM 26808 / PB)</name>
    <dbReference type="NCBI Taxonomy" id="1089553"/>
    <lineage>
        <taxon>Bacteria</taxon>
        <taxon>Bacillati</taxon>
        <taxon>Bacillota</taxon>
        <taxon>Clostridia</taxon>
        <taxon>Thermoanaerobacterales</taxon>
        <taxon>Thermoanaerobacteraceae</taxon>
        <taxon>Thermacetogenium</taxon>
    </lineage>
</organism>
<dbReference type="HOGENOM" id="CLU_050993_4_2_9"/>
<keyword evidence="1" id="KW-0285">Flavoprotein</keyword>
<gene>
    <name evidence="4" type="ordered locus">Tph_c04710</name>
</gene>
<dbReference type="GO" id="GO:0016491">
    <property type="term" value="F:oxidoreductase activity"/>
    <property type="evidence" value="ECO:0007669"/>
    <property type="project" value="InterPro"/>
</dbReference>
<dbReference type="OrthoDB" id="9790975at2"/>
<evidence type="ECO:0000259" key="3">
    <source>
        <dbReference type="Pfam" id="PF03358"/>
    </source>
</evidence>
<dbReference type="RefSeq" id="WP_015049631.1">
    <property type="nucleotide sequence ID" value="NC_018870.1"/>
</dbReference>
<dbReference type="InterPro" id="IPR029039">
    <property type="entry name" value="Flavoprotein-like_sf"/>
</dbReference>
<dbReference type="Proteomes" id="UP000000467">
    <property type="component" value="Chromosome"/>
</dbReference>
<dbReference type="STRING" id="1089553.Tph_c04710"/>
<dbReference type="AlphaFoldDB" id="K4LD46"/>
<protein>
    <submittedName>
        <fullName evidence="4">Putative NADPH-dependent FMN reductase</fullName>
    </submittedName>
</protein>
<proteinExistence type="predicted"/>
<accession>K4LD46</accession>
<dbReference type="eggNOG" id="COG0655">
    <property type="taxonomic scope" value="Bacteria"/>
</dbReference>
<dbReference type="PANTHER" id="PTHR43278:SF2">
    <property type="entry name" value="IRON-SULFUR FLAVOPROTEIN"/>
    <property type="match status" value="1"/>
</dbReference>
<dbReference type="PANTHER" id="PTHR43278">
    <property type="entry name" value="NAD(P)H-DEPENDENT FMN-CONTAINING OXIDOREDUCTASE YWQN-RELATED"/>
    <property type="match status" value="1"/>
</dbReference>
<name>K4LD46_THEPS</name>
<dbReference type="SUPFAM" id="SSF52218">
    <property type="entry name" value="Flavoproteins"/>
    <property type="match status" value="1"/>
</dbReference>
<dbReference type="EMBL" id="CP003732">
    <property type="protein sequence ID" value="AFV10713.1"/>
    <property type="molecule type" value="Genomic_DNA"/>
</dbReference>
<evidence type="ECO:0000313" key="5">
    <source>
        <dbReference type="Proteomes" id="UP000000467"/>
    </source>
</evidence>
<dbReference type="InterPro" id="IPR005025">
    <property type="entry name" value="FMN_Rdtase-like_dom"/>
</dbReference>
<reference evidence="4 5" key="1">
    <citation type="journal article" date="2012" name="BMC Genomics">
        <title>Genome-guided analysis of physiological and morphological traits of the fermentative acetate oxidizer Thermacetogenium phaeum.</title>
        <authorList>
            <person name="Oehler D."/>
            <person name="Poehlein A."/>
            <person name="Leimbach A."/>
            <person name="Muller N."/>
            <person name="Daniel R."/>
            <person name="Gottschalk G."/>
            <person name="Schink B."/>
        </authorList>
    </citation>
    <scope>NUCLEOTIDE SEQUENCE [LARGE SCALE GENOMIC DNA]</scope>
    <source>
        <strain evidence="5">ATCC BAA-254 / DSM 26808 / PB</strain>
    </source>
</reference>
<keyword evidence="2" id="KW-0288">FMN</keyword>